<dbReference type="PANTHER" id="PTHR34980">
    <property type="entry name" value="INNER MEMBRANE PROTEIN-RELATED-RELATED"/>
    <property type="match status" value="1"/>
</dbReference>
<feature type="transmembrane region" description="Helical" evidence="1">
    <location>
        <begin position="16"/>
        <end position="36"/>
    </location>
</feature>
<protein>
    <submittedName>
        <fullName evidence="2">DUF805 domain-containing protein</fullName>
    </submittedName>
</protein>
<feature type="transmembrane region" description="Helical" evidence="1">
    <location>
        <begin position="80"/>
        <end position="102"/>
    </location>
</feature>
<dbReference type="PANTHER" id="PTHR34980:SF3">
    <property type="entry name" value="BLR8105 PROTEIN"/>
    <property type="match status" value="1"/>
</dbReference>
<keyword evidence="1" id="KW-0812">Transmembrane</keyword>
<name>A0ABR7R0V4_9PROT</name>
<proteinExistence type="predicted"/>
<reference evidence="2 3" key="1">
    <citation type="journal article" date="2009" name="Int. J. Syst. Evol. Microbiol.">
        <title>Transfer of Teichococcus ludipueritiae and Muricoccus roseus to the genus Roseomonas, as Roseomonas ludipueritiae comb. nov. and Roseomonas rosea comb. nov., respectively, and emended description of the genus Roseomonas.</title>
        <authorList>
            <person name="Sanchez-Porro C."/>
            <person name="Gallego V."/>
            <person name="Busse H.J."/>
            <person name="Kampfer P."/>
            <person name="Ventosa A."/>
        </authorList>
    </citation>
    <scope>NUCLEOTIDE SEQUENCE [LARGE SCALE GENOMIC DNA]</scope>
    <source>
        <strain evidence="2 3">DSM 14915</strain>
    </source>
</reference>
<evidence type="ECO:0000313" key="3">
    <source>
        <dbReference type="Proteomes" id="UP000603940"/>
    </source>
</evidence>
<evidence type="ECO:0000313" key="2">
    <source>
        <dbReference type="EMBL" id="MBC9175373.1"/>
    </source>
</evidence>
<accession>A0ABR7R0V4</accession>
<feature type="transmembrane region" description="Helical" evidence="1">
    <location>
        <begin position="48"/>
        <end position="68"/>
    </location>
</feature>
<keyword evidence="3" id="KW-1185">Reference proteome</keyword>
<sequence>MSGWFDFSGRISRRRFWLAYVLPLTALLLCAMMLDGLMITRGILQPDVVLLTGFAALAVTFGMLSACVQRLHDLGCNGGWVLLMAAVPLAGPVLGVLLLGCLPGSALRNRFGPAPA</sequence>
<comment type="caution">
    <text evidence="2">The sequence shown here is derived from an EMBL/GenBank/DDBJ whole genome shotgun (WGS) entry which is preliminary data.</text>
</comment>
<organism evidence="2 3">
    <name type="scientific">Pseudoroseomonas ludipueritiae</name>
    <dbReference type="NCBI Taxonomy" id="198093"/>
    <lineage>
        <taxon>Bacteria</taxon>
        <taxon>Pseudomonadati</taxon>
        <taxon>Pseudomonadota</taxon>
        <taxon>Alphaproteobacteria</taxon>
        <taxon>Acetobacterales</taxon>
        <taxon>Acetobacteraceae</taxon>
        <taxon>Pseudoroseomonas</taxon>
    </lineage>
</organism>
<keyword evidence="1" id="KW-1133">Transmembrane helix</keyword>
<gene>
    <name evidence="2" type="ORF">IBL25_00260</name>
</gene>
<dbReference type="InterPro" id="IPR008523">
    <property type="entry name" value="DUF805"/>
</dbReference>
<evidence type="ECO:0000256" key="1">
    <source>
        <dbReference type="SAM" id="Phobius"/>
    </source>
</evidence>
<dbReference type="EMBL" id="JACTUZ010000001">
    <property type="protein sequence ID" value="MBC9175373.1"/>
    <property type="molecule type" value="Genomic_DNA"/>
</dbReference>
<keyword evidence="1" id="KW-0472">Membrane</keyword>
<dbReference type="RefSeq" id="WP_187776541.1">
    <property type="nucleotide sequence ID" value="NZ_JACTUZ010000001.1"/>
</dbReference>
<dbReference type="Pfam" id="PF05656">
    <property type="entry name" value="DUF805"/>
    <property type="match status" value="1"/>
</dbReference>
<dbReference type="Proteomes" id="UP000603940">
    <property type="component" value="Unassembled WGS sequence"/>
</dbReference>